<organism evidence="9 10">
    <name type="scientific">Secundilactobacillus similis DSM 23365 = JCM 2765</name>
    <dbReference type="NCBI Taxonomy" id="1423804"/>
    <lineage>
        <taxon>Bacteria</taxon>
        <taxon>Bacillati</taxon>
        <taxon>Bacillota</taxon>
        <taxon>Bacilli</taxon>
        <taxon>Lactobacillales</taxon>
        <taxon>Lactobacillaceae</taxon>
        <taxon>Secundilactobacillus</taxon>
    </lineage>
</organism>
<dbReference type="PANTHER" id="PTHR33693">
    <property type="entry name" value="TYPE-5 URACIL-DNA GLYCOSYLASE"/>
    <property type="match status" value="1"/>
</dbReference>
<accession>A0A0R2EU97</accession>
<dbReference type="GO" id="GO:0046872">
    <property type="term" value="F:metal ion binding"/>
    <property type="evidence" value="ECO:0007669"/>
    <property type="project" value="UniProtKB-KW"/>
</dbReference>
<proteinExistence type="predicted"/>
<evidence type="ECO:0000256" key="6">
    <source>
        <dbReference type="ARBA" id="ARBA00023014"/>
    </source>
</evidence>
<dbReference type="AlphaFoldDB" id="A0A0R2EU97"/>
<evidence type="ECO:0000256" key="2">
    <source>
        <dbReference type="ARBA" id="ARBA00022723"/>
    </source>
</evidence>
<dbReference type="InterPro" id="IPR051536">
    <property type="entry name" value="UDG_Type-4/5"/>
</dbReference>
<name>A0A0R2EU97_9LACO</name>
<dbReference type="Pfam" id="PF03167">
    <property type="entry name" value="UDG"/>
    <property type="match status" value="1"/>
</dbReference>
<dbReference type="CDD" id="cd10030">
    <property type="entry name" value="UDG-F4_TTUDGA_SPO1dp_like"/>
    <property type="match status" value="1"/>
</dbReference>
<dbReference type="RefSeq" id="WP_054737552.1">
    <property type="nucleotide sequence ID" value="NZ_AYZM01000134.1"/>
</dbReference>
<comment type="caution">
    <text evidence="9">The sequence shown here is derived from an EMBL/GenBank/DDBJ whole genome shotgun (WGS) entry which is preliminary data.</text>
</comment>
<dbReference type="SUPFAM" id="SSF52141">
    <property type="entry name" value="Uracil-DNA glycosylase-like"/>
    <property type="match status" value="1"/>
</dbReference>
<dbReference type="GO" id="GO:0097506">
    <property type="term" value="F:deaminated base DNA N-glycosylase activity"/>
    <property type="evidence" value="ECO:0007669"/>
    <property type="project" value="UniProtKB-ARBA"/>
</dbReference>
<dbReference type="PATRIC" id="fig|1423804.4.peg.1774"/>
<keyword evidence="5" id="KW-0408">Iron</keyword>
<evidence type="ECO:0000259" key="8">
    <source>
        <dbReference type="SMART" id="SM00986"/>
    </source>
</evidence>
<evidence type="ECO:0000256" key="4">
    <source>
        <dbReference type="ARBA" id="ARBA00022801"/>
    </source>
</evidence>
<dbReference type="EMBL" id="AYZM01000134">
    <property type="protein sequence ID" value="KRN20008.1"/>
    <property type="molecule type" value="Genomic_DNA"/>
</dbReference>
<evidence type="ECO:0000313" key="9">
    <source>
        <dbReference type="EMBL" id="KRN20008.1"/>
    </source>
</evidence>
<keyword evidence="4" id="KW-0378">Hydrolase</keyword>
<reference evidence="9 10" key="1">
    <citation type="journal article" date="2015" name="Genome Announc.">
        <title>Expanding the biotechnology potential of lactobacilli through comparative genomics of 213 strains and associated genera.</title>
        <authorList>
            <person name="Sun Z."/>
            <person name="Harris H.M."/>
            <person name="McCann A."/>
            <person name="Guo C."/>
            <person name="Argimon S."/>
            <person name="Zhang W."/>
            <person name="Yang X."/>
            <person name="Jeffery I.B."/>
            <person name="Cooney J.C."/>
            <person name="Kagawa T.F."/>
            <person name="Liu W."/>
            <person name="Song Y."/>
            <person name="Salvetti E."/>
            <person name="Wrobel A."/>
            <person name="Rasinkangas P."/>
            <person name="Parkhill J."/>
            <person name="Rea M.C."/>
            <person name="O'Sullivan O."/>
            <person name="Ritari J."/>
            <person name="Douillard F.P."/>
            <person name="Paul Ross R."/>
            <person name="Yang R."/>
            <person name="Briner A.E."/>
            <person name="Felis G.E."/>
            <person name="de Vos W.M."/>
            <person name="Barrangou R."/>
            <person name="Klaenhammer T.R."/>
            <person name="Caufield P.W."/>
            <person name="Cui Y."/>
            <person name="Zhang H."/>
            <person name="O'Toole P.W."/>
        </authorList>
    </citation>
    <scope>NUCLEOTIDE SEQUENCE [LARGE SCALE GENOMIC DNA]</scope>
    <source>
        <strain evidence="9 10">DSM 23365</strain>
    </source>
</reference>
<dbReference type="InterPro" id="IPR036895">
    <property type="entry name" value="Uracil-DNA_glycosylase-like_sf"/>
</dbReference>
<keyword evidence="10" id="KW-1185">Reference proteome</keyword>
<evidence type="ECO:0000313" key="10">
    <source>
        <dbReference type="Proteomes" id="UP000051442"/>
    </source>
</evidence>
<keyword evidence="6" id="KW-0411">Iron-sulfur</keyword>
<dbReference type="SMART" id="SM00987">
    <property type="entry name" value="UreE_C"/>
    <property type="match status" value="1"/>
</dbReference>
<evidence type="ECO:0000256" key="1">
    <source>
        <dbReference type="ARBA" id="ARBA00022485"/>
    </source>
</evidence>
<keyword evidence="3" id="KW-0227">DNA damage</keyword>
<dbReference type="PANTHER" id="PTHR33693:SF1">
    <property type="entry name" value="TYPE-4 URACIL-DNA GLYCOSYLASE"/>
    <property type="match status" value="1"/>
</dbReference>
<dbReference type="OrthoDB" id="5290748at2"/>
<sequence length="205" mass="23009">MSTFFTPDMMQQAHEIMIMNKRLEGVVPGEGTFSPVFTVVSEAPGRVEVETGHPFMGPAGKTLDDWLTKLGLTRKNVYLTAAVRSRPFTEKAGRKSDRKPTKQEEHDFAPLLDYELSHLPEDHDLLIGLGNTGLQRLLGNTVKIGDVHGELLHAPIQVWNGTEYEWSKRTYPIVALYHPSYVRRFPKMAAVAEADLAKLKQIIEA</sequence>
<dbReference type="Gene3D" id="3.40.470.10">
    <property type="entry name" value="Uracil-DNA glycosylase-like domain"/>
    <property type="match status" value="1"/>
</dbReference>
<evidence type="ECO:0000256" key="3">
    <source>
        <dbReference type="ARBA" id="ARBA00022763"/>
    </source>
</evidence>
<dbReference type="GO" id="GO:0051539">
    <property type="term" value="F:4 iron, 4 sulfur cluster binding"/>
    <property type="evidence" value="ECO:0007669"/>
    <property type="project" value="UniProtKB-KW"/>
</dbReference>
<evidence type="ECO:0000256" key="5">
    <source>
        <dbReference type="ARBA" id="ARBA00023004"/>
    </source>
</evidence>
<protein>
    <submittedName>
        <fullName evidence="9">Uracil-DNA glycosylase family protein</fullName>
    </submittedName>
</protein>
<feature type="domain" description="Uracil-DNA glycosylase-like" evidence="8">
    <location>
        <begin position="28"/>
        <end position="197"/>
    </location>
</feature>
<gene>
    <name evidence="9" type="ORF">FD14_GL001645</name>
</gene>
<dbReference type="InterPro" id="IPR005122">
    <property type="entry name" value="Uracil-DNA_glycosylase-like"/>
</dbReference>
<keyword evidence="2" id="KW-0479">Metal-binding</keyword>
<dbReference type="SMART" id="SM00986">
    <property type="entry name" value="UDG"/>
    <property type="match status" value="1"/>
</dbReference>
<dbReference type="Proteomes" id="UP000051442">
    <property type="component" value="Unassembled WGS sequence"/>
</dbReference>
<keyword evidence="1" id="KW-0004">4Fe-4S</keyword>
<keyword evidence="7" id="KW-0234">DNA repair</keyword>
<dbReference type="STRING" id="1423804.FD14_GL001645"/>
<evidence type="ECO:0000256" key="7">
    <source>
        <dbReference type="ARBA" id="ARBA00023204"/>
    </source>
</evidence>
<dbReference type="GO" id="GO:0006281">
    <property type="term" value="P:DNA repair"/>
    <property type="evidence" value="ECO:0007669"/>
    <property type="project" value="UniProtKB-KW"/>
</dbReference>